<dbReference type="SUPFAM" id="SSF56300">
    <property type="entry name" value="Metallo-dependent phosphatases"/>
    <property type="match status" value="1"/>
</dbReference>
<evidence type="ECO:0000313" key="4">
    <source>
        <dbReference type="Proteomes" id="UP000004968"/>
    </source>
</evidence>
<evidence type="ECO:0000256" key="1">
    <source>
        <dbReference type="ARBA" id="ARBA00008950"/>
    </source>
</evidence>
<reference evidence="3 4" key="1">
    <citation type="submission" date="2010-01" db="EMBL/GenBank/DDBJ databases">
        <authorList>
            <person name="Weinstock G."/>
            <person name="Sodergren E."/>
            <person name="Clifton S."/>
            <person name="Fulton L."/>
            <person name="Fulton B."/>
            <person name="Courtney L."/>
            <person name="Fronick C."/>
            <person name="Harrison M."/>
            <person name="Strong C."/>
            <person name="Farmer C."/>
            <person name="Delahaunty K."/>
            <person name="Markovic C."/>
            <person name="Hall O."/>
            <person name="Minx P."/>
            <person name="Tomlinson C."/>
            <person name="Mitreva M."/>
            <person name="Nelson J."/>
            <person name="Hou S."/>
            <person name="Wollam A."/>
            <person name="Pepin K.H."/>
            <person name="Johnson M."/>
            <person name="Bhonagiri V."/>
            <person name="Nash W.E."/>
            <person name="Warren W."/>
            <person name="Chinwalla A."/>
            <person name="Mardis E.R."/>
            <person name="Wilson R.K."/>
        </authorList>
    </citation>
    <scope>NUCLEOTIDE SEQUENCE [LARGE SCALE GENOMIC DNA]</scope>
    <source>
        <strain evidence="3 4">DSM 13479</strain>
    </source>
</reference>
<name>D3AJ85_9FIRM</name>
<dbReference type="Gene3D" id="3.60.21.10">
    <property type="match status" value="1"/>
</dbReference>
<dbReference type="Proteomes" id="UP000004968">
    <property type="component" value="Unassembled WGS sequence"/>
</dbReference>
<dbReference type="Pfam" id="PF12850">
    <property type="entry name" value="Metallophos_2"/>
    <property type="match status" value="1"/>
</dbReference>
<feature type="domain" description="Calcineurin-like phosphoesterase" evidence="2">
    <location>
        <begin position="15"/>
        <end position="155"/>
    </location>
</feature>
<evidence type="ECO:0000259" key="2">
    <source>
        <dbReference type="Pfam" id="PF12850"/>
    </source>
</evidence>
<comment type="similarity">
    <text evidence="1">Belongs to the metallophosphoesterase superfamily. YfcE family.</text>
</comment>
<dbReference type="InterPro" id="IPR029052">
    <property type="entry name" value="Metallo-depent_PP-like"/>
</dbReference>
<evidence type="ECO:0000313" key="3">
    <source>
        <dbReference type="EMBL" id="EFC98106.1"/>
    </source>
</evidence>
<dbReference type="InterPro" id="IPR024654">
    <property type="entry name" value="Calcineurin-like_PHP_lpxH"/>
</dbReference>
<dbReference type="EMBL" id="ACIO01000309">
    <property type="protein sequence ID" value="EFC98106.1"/>
    <property type="molecule type" value="Genomic_DNA"/>
</dbReference>
<organism evidence="3 4">
    <name type="scientific">Hungatella hathewayi DSM 13479</name>
    <dbReference type="NCBI Taxonomy" id="566550"/>
    <lineage>
        <taxon>Bacteria</taxon>
        <taxon>Bacillati</taxon>
        <taxon>Bacillota</taxon>
        <taxon>Clostridia</taxon>
        <taxon>Lachnospirales</taxon>
        <taxon>Lachnospiraceae</taxon>
        <taxon>Hungatella</taxon>
    </lineage>
</organism>
<dbReference type="AlphaFoldDB" id="D3AJ85"/>
<protein>
    <submittedName>
        <fullName evidence="3">Ser/Thr phosphatase family protein</fullName>
    </submittedName>
</protein>
<dbReference type="HOGENOM" id="CLU_092313_0_0_9"/>
<proteinExistence type="inferred from homology"/>
<gene>
    <name evidence="3" type="ORF">CLOSTHATH_03675</name>
</gene>
<comment type="caution">
    <text evidence="3">The sequence shown here is derived from an EMBL/GenBank/DDBJ whole genome shotgun (WGS) entry which is preliminary data.</text>
</comment>
<accession>D3AJ85</accession>
<sequence length="230" mass="27228">MSRNRKEGGVMRYYISDLHFYHENLNYQMDHRGFSNAAEMNAHMIRQWNSKIRDRDEVVVLGDLSLGSGEETNRILSQLKGRISLIEGNHDSYLTDRQFDRSRLEWVKPYAELRDNKRKVILSHYPMICYNGQYRRDEEGRPRSYMLYGHVHDTFDEALVNRYQEETRRAERPACHGGPPLSVPCQMINCFCMFSDYIPLTLDEWIETDGKRRSGRTDEISFRTEGTEKK</sequence>